<dbReference type="Pfam" id="PF22042">
    <property type="entry name" value="EF-G_D2"/>
    <property type="match status" value="1"/>
</dbReference>
<dbReference type="Gene3D" id="3.30.70.870">
    <property type="entry name" value="Elongation Factor G (Translational Gtpase), domain 3"/>
    <property type="match status" value="1"/>
</dbReference>
<feature type="domain" description="Tr-type G" evidence="6">
    <location>
        <begin position="7"/>
        <end position="280"/>
    </location>
</feature>
<dbReference type="Pfam" id="PF14492">
    <property type="entry name" value="EFG_III"/>
    <property type="match status" value="1"/>
</dbReference>
<dbReference type="InterPro" id="IPR053905">
    <property type="entry name" value="EF-G-like_DII"/>
</dbReference>
<keyword evidence="4" id="KW-0342">GTP-binding</keyword>
<dbReference type="InterPro" id="IPR035647">
    <property type="entry name" value="EFG_III/V"/>
</dbReference>
<dbReference type="InterPro" id="IPR000795">
    <property type="entry name" value="T_Tr_GTP-bd_dom"/>
</dbReference>
<dbReference type="Pfam" id="PF03764">
    <property type="entry name" value="EFG_IV"/>
    <property type="match status" value="2"/>
</dbReference>
<dbReference type="Gene3D" id="2.40.30.10">
    <property type="entry name" value="Translation factors"/>
    <property type="match status" value="1"/>
</dbReference>
<evidence type="ECO:0000256" key="1">
    <source>
        <dbReference type="ARBA" id="ARBA00013902"/>
    </source>
</evidence>
<name>A0A9D9GZ78_9BACT</name>
<dbReference type="GO" id="GO:0003746">
    <property type="term" value="F:translation elongation factor activity"/>
    <property type="evidence" value="ECO:0007669"/>
    <property type="project" value="UniProtKB-KW"/>
</dbReference>
<dbReference type="CDD" id="cd04170">
    <property type="entry name" value="EF-G_bact"/>
    <property type="match status" value="1"/>
</dbReference>
<evidence type="ECO:0000256" key="2">
    <source>
        <dbReference type="ARBA" id="ARBA00017872"/>
    </source>
</evidence>
<dbReference type="NCBIfam" id="TIGR00231">
    <property type="entry name" value="small_GTP"/>
    <property type="match status" value="1"/>
</dbReference>
<dbReference type="InterPro" id="IPR020568">
    <property type="entry name" value="Ribosomal_Su5_D2-typ_SF"/>
</dbReference>
<dbReference type="CDD" id="cd03713">
    <property type="entry name" value="EFG_mtEFG_C"/>
    <property type="match status" value="1"/>
</dbReference>
<comment type="caution">
    <text evidence="7">The sequence shown here is derived from an EMBL/GenBank/DDBJ whole genome shotgun (WGS) entry which is preliminary data.</text>
</comment>
<sequence>MKTYNTQNVRNVVLLGSSKSGKTTLAETMMYEGKVIERRGSVEAKNTISDNTEIEQIYQRSIYSTLLYTEFLNTKFNIIDTPGSDDFVGGVFSAFSVAEIGIMLVNATQGVEVGTEIFARYALSHKKPLILGVNQLDHEKQDWHATIDSLKQAFGNKIVQVQFPVNPGPSFDTFIDVLKMKMYHFTDENGTREEHPIPEEYMEEAKELQQQLIEMAAENDETLMETFFDKGSLTEDEIRAGMNIGMKKGDILPIFCLSAKKDIGVKRIMEFAINAAPSPGQVENELVDSTMVKVDSNGPTAIFIYKTAQEQHIGDVSYFKVMSGKLTEGMDLVNPQTGAKERIAAIYAAAGKKREKVPEIMAGDIACTVKLKSVKTGQTLCAPNCEYVFKPTQFPAPKFRTAIKAKEEKDDEKLGEILNKAAAEDPTIIVEYSKELKQTILSGQGEHQINILKWVINNEYKLEVELFAPKIPYRETITKAARADYRHKKQSGGAGQFGEVHLIVEPYVEGAPQNNKFKVDGTEYTLNIKGKEEYNLEWGGKLEYYNCIVGGAIDARFMPAILKGIMEKMTEGPLTGSYARDIRVYVYDGKMHPVDSNELAFKLAARNAFKEAFKKAGPKIMEPIYNIEILVPSDCMGDVMSDLQNRRAMIEGMSSDKGFEVLKARVPLAELYKYSTTLSSLTSGRATFTMSFADYQQVPAEVQEKLLKAYEAEEKDE</sequence>
<proteinExistence type="predicted"/>
<dbReference type="SUPFAM" id="SSF54980">
    <property type="entry name" value="EF-G C-terminal domain-like"/>
    <property type="match status" value="2"/>
</dbReference>
<dbReference type="InterPro" id="IPR005225">
    <property type="entry name" value="Small_GTP-bd"/>
</dbReference>
<dbReference type="InterPro" id="IPR035649">
    <property type="entry name" value="EFG_V"/>
</dbReference>
<keyword evidence="7" id="KW-0251">Elongation factor</keyword>
<evidence type="ECO:0000259" key="6">
    <source>
        <dbReference type="PROSITE" id="PS51722"/>
    </source>
</evidence>
<evidence type="ECO:0000313" key="8">
    <source>
        <dbReference type="Proteomes" id="UP000823635"/>
    </source>
</evidence>
<dbReference type="Proteomes" id="UP000823635">
    <property type="component" value="Unassembled WGS sequence"/>
</dbReference>
<keyword evidence="7" id="KW-0648">Protein biosynthesis</keyword>
<dbReference type="PANTHER" id="PTHR43261:SF6">
    <property type="entry name" value="ELONGATION FACTOR G-LIKE PROTEIN"/>
    <property type="match status" value="1"/>
</dbReference>
<gene>
    <name evidence="7" type="ORF">IAC68_05595</name>
</gene>
<dbReference type="SMART" id="SM00889">
    <property type="entry name" value="EFG_IV"/>
    <property type="match status" value="1"/>
</dbReference>
<evidence type="ECO:0000256" key="4">
    <source>
        <dbReference type="ARBA" id="ARBA00023134"/>
    </source>
</evidence>
<dbReference type="CDD" id="cd01434">
    <property type="entry name" value="EFG_mtEFG1_IV"/>
    <property type="match status" value="1"/>
</dbReference>
<dbReference type="GO" id="GO:0003924">
    <property type="term" value="F:GTPase activity"/>
    <property type="evidence" value="ECO:0007669"/>
    <property type="project" value="InterPro"/>
</dbReference>
<evidence type="ECO:0000256" key="3">
    <source>
        <dbReference type="ARBA" id="ARBA00022741"/>
    </source>
</evidence>
<evidence type="ECO:0000256" key="5">
    <source>
        <dbReference type="ARBA" id="ARBA00024731"/>
    </source>
</evidence>
<accession>A0A9D9GZ78</accession>
<comment type="function">
    <text evidence="5">Catalyzes the GTP-dependent ribosomal translocation step during translation elongation. During this step, the ribosome changes from the pre-translocational (PRE) to the post-translocational (POST) state as the newly formed A-site-bound peptidyl-tRNA and P-site-bound deacylated tRNA move to the P and E sites, respectively. Catalyzes the coordinated movement of the two tRNA molecules, the mRNA and conformational changes in the ribosome.</text>
</comment>
<dbReference type="PROSITE" id="PS51722">
    <property type="entry name" value="G_TR_2"/>
    <property type="match status" value="1"/>
</dbReference>
<dbReference type="SMART" id="SM00838">
    <property type="entry name" value="EFG_C"/>
    <property type="match status" value="1"/>
</dbReference>
<dbReference type="AlphaFoldDB" id="A0A9D9GZ78"/>
<dbReference type="NCBIfam" id="NF009381">
    <property type="entry name" value="PRK12740.1-5"/>
    <property type="match status" value="1"/>
</dbReference>
<dbReference type="GO" id="GO:0032790">
    <property type="term" value="P:ribosome disassembly"/>
    <property type="evidence" value="ECO:0007669"/>
    <property type="project" value="TreeGrafter"/>
</dbReference>
<reference evidence="7" key="2">
    <citation type="journal article" date="2021" name="PeerJ">
        <title>Extensive microbial diversity within the chicken gut microbiome revealed by metagenomics and culture.</title>
        <authorList>
            <person name="Gilroy R."/>
            <person name="Ravi A."/>
            <person name="Getino M."/>
            <person name="Pursley I."/>
            <person name="Horton D.L."/>
            <person name="Alikhan N.F."/>
            <person name="Baker D."/>
            <person name="Gharbi K."/>
            <person name="Hall N."/>
            <person name="Watson M."/>
            <person name="Adriaenssens E.M."/>
            <person name="Foster-Nyarko E."/>
            <person name="Jarju S."/>
            <person name="Secka A."/>
            <person name="Antonio M."/>
            <person name="Oren A."/>
            <person name="Chaudhuri R.R."/>
            <person name="La Ragione R."/>
            <person name="Hildebrand F."/>
            <person name="Pallen M.J."/>
        </authorList>
    </citation>
    <scope>NUCLEOTIDE SEQUENCE</scope>
    <source>
        <strain evidence="7">15467</strain>
    </source>
</reference>
<dbReference type="Gene3D" id="3.40.50.300">
    <property type="entry name" value="P-loop containing nucleotide triphosphate hydrolases"/>
    <property type="match status" value="1"/>
</dbReference>
<dbReference type="InterPro" id="IPR009000">
    <property type="entry name" value="Transl_B-barrel_sf"/>
</dbReference>
<dbReference type="Pfam" id="PF00009">
    <property type="entry name" value="GTP_EFTU"/>
    <property type="match status" value="1"/>
</dbReference>
<dbReference type="PANTHER" id="PTHR43261">
    <property type="entry name" value="TRANSLATION ELONGATION FACTOR G-RELATED"/>
    <property type="match status" value="1"/>
</dbReference>
<evidence type="ECO:0000313" key="7">
    <source>
        <dbReference type="EMBL" id="MBO8429383.1"/>
    </source>
</evidence>
<dbReference type="InterPro" id="IPR000640">
    <property type="entry name" value="EFG_V-like"/>
</dbReference>
<dbReference type="InterPro" id="IPR047872">
    <property type="entry name" value="EFG_IV"/>
</dbReference>
<dbReference type="InterPro" id="IPR027417">
    <property type="entry name" value="P-loop_NTPase"/>
</dbReference>
<dbReference type="SUPFAM" id="SSF50447">
    <property type="entry name" value="Translation proteins"/>
    <property type="match status" value="1"/>
</dbReference>
<dbReference type="GO" id="GO:0005525">
    <property type="term" value="F:GTP binding"/>
    <property type="evidence" value="ECO:0007669"/>
    <property type="project" value="UniProtKB-KW"/>
</dbReference>
<dbReference type="InterPro" id="IPR005517">
    <property type="entry name" value="Transl_elong_EFG/EF2_IV"/>
</dbReference>
<dbReference type="SUPFAM" id="SSF54211">
    <property type="entry name" value="Ribosomal protein S5 domain 2-like"/>
    <property type="match status" value="1"/>
</dbReference>
<dbReference type="Gene3D" id="3.30.230.10">
    <property type="match status" value="1"/>
</dbReference>
<reference evidence="7" key="1">
    <citation type="submission" date="2020-10" db="EMBL/GenBank/DDBJ databases">
        <authorList>
            <person name="Gilroy R."/>
        </authorList>
    </citation>
    <scope>NUCLEOTIDE SEQUENCE</scope>
    <source>
        <strain evidence="7">15467</strain>
    </source>
</reference>
<dbReference type="Pfam" id="PF00679">
    <property type="entry name" value="EFG_C"/>
    <property type="match status" value="1"/>
</dbReference>
<dbReference type="Gene3D" id="3.30.70.240">
    <property type="match status" value="1"/>
</dbReference>
<dbReference type="InterPro" id="IPR014721">
    <property type="entry name" value="Ribsml_uS5_D2-typ_fold_subgr"/>
</dbReference>
<keyword evidence="3" id="KW-0547">Nucleotide-binding</keyword>
<dbReference type="FunFam" id="3.30.70.240:FF:000001">
    <property type="entry name" value="Elongation factor G"/>
    <property type="match status" value="1"/>
</dbReference>
<dbReference type="SUPFAM" id="SSF52540">
    <property type="entry name" value="P-loop containing nucleoside triphosphate hydrolases"/>
    <property type="match status" value="1"/>
</dbReference>
<dbReference type="InterPro" id="IPR041095">
    <property type="entry name" value="EFG_II"/>
</dbReference>
<organism evidence="7 8">
    <name type="scientific">Candidatus Egerieousia excrementavium</name>
    <dbReference type="NCBI Taxonomy" id="2840778"/>
    <lineage>
        <taxon>Bacteria</taxon>
        <taxon>Pseudomonadati</taxon>
        <taxon>Bacteroidota</taxon>
        <taxon>Bacteroidia</taxon>
        <taxon>Bacteroidales</taxon>
        <taxon>Candidatus Egerieousia</taxon>
    </lineage>
</organism>
<protein>
    <recommendedName>
        <fullName evidence="2">Elongation factor G</fullName>
    </recommendedName>
    <alternativeName>
        <fullName evidence="1">Tetracycline resistance protein TetQ</fullName>
    </alternativeName>
</protein>
<dbReference type="EMBL" id="JADINB010000126">
    <property type="protein sequence ID" value="MBO8429383.1"/>
    <property type="molecule type" value="Genomic_DNA"/>
</dbReference>